<dbReference type="Proteomes" id="UP000427716">
    <property type="component" value="Chromosome"/>
</dbReference>
<protein>
    <recommendedName>
        <fullName evidence="3">Alpha/beta fold hydrolase</fullName>
    </recommendedName>
</protein>
<dbReference type="KEGG" id="ghl:GM160_02225"/>
<name>A0A6I6D8P4_9GAMM</name>
<dbReference type="InterPro" id="IPR029058">
    <property type="entry name" value="AB_hydrolase_fold"/>
</dbReference>
<evidence type="ECO:0008006" key="3">
    <source>
        <dbReference type="Google" id="ProtNLM"/>
    </source>
</evidence>
<dbReference type="SUPFAM" id="SSF53474">
    <property type="entry name" value="alpha/beta-Hydrolases"/>
    <property type="match status" value="1"/>
</dbReference>
<reference evidence="1 2" key="1">
    <citation type="submission" date="2019-11" db="EMBL/GenBank/DDBJ databases">
        <authorList>
            <person name="Zhang J."/>
            <person name="Sun C."/>
        </authorList>
    </citation>
    <scope>NUCLEOTIDE SEQUENCE [LARGE SCALE GENOMIC DNA]</scope>
    <source>
        <strain evidence="2">sp2</strain>
    </source>
</reference>
<proteinExistence type="predicted"/>
<evidence type="ECO:0000313" key="2">
    <source>
        <dbReference type="Proteomes" id="UP000427716"/>
    </source>
</evidence>
<organism evidence="1 2">
    <name type="scientific">Guyparkeria halophila</name>
    <dbReference type="NCBI Taxonomy" id="47960"/>
    <lineage>
        <taxon>Bacteria</taxon>
        <taxon>Pseudomonadati</taxon>
        <taxon>Pseudomonadota</taxon>
        <taxon>Gammaproteobacteria</taxon>
        <taxon>Chromatiales</taxon>
        <taxon>Thioalkalibacteraceae</taxon>
        <taxon>Guyparkeria</taxon>
    </lineage>
</organism>
<gene>
    <name evidence="1" type="ORF">GM160_02225</name>
</gene>
<dbReference type="Gene3D" id="3.40.50.1820">
    <property type="entry name" value="alpha/beta hydrolase"/>
    <property type="match status" value="1"/>
</dbReference>
<sequence>MSDAPAPRAARVGLVAGWSFPAGVFDPLVRQLAFTEVVSFDWSSFASGWLEPGHGEGAAFAAEPAVWVGWSLGGSLLLEAVRRGNLRPTRLVLVQATPCFLAGEGWPGVSRGEWQSLRRAADRAPRRAAAAFRRRFGLPVEPAADAASAAVEGLDWLAELDLRQALAGIEVPVDVWLAPADPLVPVDWPSHLNLPAHLRVNRFAQPGHAAWLDHVAELAGAIASPR</sequence>
<dbReference type="AlphaFoldDB" id="A0A6I6D8P4"/>
<evidence type="ECO:0000313" key="1">
    <source>
        <dbReference type="EMBL" id="QGT77802.1"/>
    </source>
</evidence>
<dbReference type="EMBL" id="CP046415">
    <property type="protein sequence ID" value="QGT77802.1"/>
    <property type="molecule type" value="Genomic_DNA"/>
</dbReference>
<accession>A0A6I6D8P4</accession>
<keyword evidence="2" id="KW-1185">Reference proteome</keyword>
<dbReference type="RefSeq" id="WP_156227817.1">
    <property type="nucleotide sequence ID" value="NZ_CP046415.1"/>
</dbReference>